<protein>
    <recommendedName>
        <fullName evidence="3">Glycosyl transferase family 2</fullName>
    </recommendedName>
</protein>
<gene>
    <name evidence="1" type="ORF">SAMN04488042_101568</name>
</gene>
<dbReference type="OrthoDB" id="5465469at2"/>
<proteinExistence type="predicted"/>
<evidence type="ECO:0000313" key="1">
    <source>
        <dbReference type="EMBL" id="SFL52719.1"/>
    </source>
</evidence>
<dbReference type="RefSeq" id="WP_093090670.1">
    <property type="nucleotide sequence ID" value="NZ_FOTQ01000001.1"/>
</dbReference>
<keyword evidence="2" id="KW-1185">Reference proteome</keyword>
<dbReference type="InterPro" id="IPR029044">
    <property type="entry name" value="Nucleotide-diphossugar_trans"/>
</dbReference>
<reference evidence="1 2" key="1">
    <citation type="submission" date="2016-10" db="EMBL/GenBank/DDBJ databases">
        <authorList>
            <person name="de Groot N.N."/>
        </authorList>
    </citation>
    <scope>NUCLEOTIDE SEQUENCE [LARGE SCALE GENOMIC DNA]</scope>
    <source>
        <strain evidence="1 2">DSM 15283</strain>
    </source>
</reference>
<evidence type="ECO:0008006" key="3">
    <source>
        <dbReference type="Google" id="ProtNLM"/>
    </source>
</evidence>
<dbReference type="AlphaFoldDB" id="A0A1I4IEC6"/>
<accession>A0A1I4IEC6</accession>
<dbReference type="STRING" id="254406.SAMN04488042_101568"/>
<sequence length="279" mass="32355">MRPYVISLTSIPSRFAHLNQTLKGLVRQSVPPLAIHVYIPETYRRFPDWDGRLPEVVEGVTIRRCPQDFGPATKVLPALRDYAGQDVDILFCDDEMRYPRRWASWFLRQRQRQPEACIALVGEDIADIPRAERTDAVAPRPLDLWKVTNPEQWIKRGIEAFGQRWLGWPMRHLGRRLYLTGGFLDTFQGFGGVMVRPHFFPEQVFDIPPVLWAVDDLWLSGMAKVGGHPVWVIPMRPSPNSHPHYKADALHEAVIDGHDRDEANLFAERYMRDHYGIWK</sequence>
<organism evidence="1 2">
    <name type="scientific">Shimia aestuarii</name>
    <dbReference type="NCBI Taxonomy" id="254406"/>
    <lineage>
        <taxon>Bacteria</taxon>
        <taxon>Pseudomonadati</taxon>
        <taxon>Pseudomonadota</taxon>
        <taxon>Alphaproteobacteria</taxon>
        <taxon>Rhodobacterales</taxon>
        <taxon>Roseobacteraceae</taxon>
    </lineage>
</organism>
<dbReference type="Proteomes" id="UP000199144">
    <property type="component" value="Unassembled WGS sequence"/>
</dbReference>
<evidence type="ECO:0000313" key="2">
    <source>
        <dbReference type="Proteomes" id="UP000199144"/>
    </source>
</evidence>
<dbReference type="EMBL" id="FOTQ01000001">
    <property type="protein sequence ID" value="SFL52719.1"/>
    <property type="molecule type" value="Genomic_DNA"/>
</dbReference>
<name>A0A1I4IEC6_9RHOB</name>
<dbReference type="SUPFAM" id="SSF53448">
    <property type="entry name" value="Nucleotide-diphospho-sugar transferases"/>
    <property type="match status" value="1"/>
</dbReference>